<evidence type="ECO:0000256" key="4">
    <source>
        <dbReference type="ARBA" id="ARBA00023163"/>
    </source>
</evidence>
<gene>
    <name evidence="9" type="ORF">V6N12_033928</name>
</gene>
<sequence length="389" mass="42493">VAHQRRSGEFIRIPPVEDGGCGSGSEHQPEEEEEEEDSFRQGRQQDRDGGSDMFFGSQSHEATEMSAMVSALTHVVSGQKFGATAAWGCPSTSNLDSTCFGHTQSGLAAASASASGPWKIGQKRERQEEIIALPVEPEPRVQRLSHAGSSSAATSVTEETANVVEPATVETGGDAASVSNEETGERRRRYRGVRQRPWGKWAAEIRDPNRAARVWLGTFETAEAAARAYDEAALRFRGNRAKLNFPENARVVPQPMQNFPATQTPISTPQTTHFPSYYQSPPPLQSYTADMLRDYWHYSRLLQNCTDFNGQQATSLLNQMIQPPLLSSLSPPPPLPPSSSSSFSFPLLFAEQHQMGIFRPPSNQSQASGSEFTTPPPWSHPAHHSSSAG</sequence>
<organism evidence="9 10">
    <name type="scientific">Hibiscus sabdariffa</name>
    <name type="common">roselle</name>
    <dbReference type="NCBI Taxonomy" id="183260"/>
    <lineage>
        <taxon>Eukaryota</taxon>
        <taxon>Viridiplantae</taxon>
        <taxon>Streptophyta</taxon>
        <taxon>Embryophyta</taxon>
        <taxon>Tracheophyta</taxon>
        <taxon>Spermatophyta</taxon>
        <taxon>Magnoliopsida</taxon>
        <taxon>eudicotyledons</taxon>
        <taxon>Gunneridae</taxon>
        <taxon>Pentapetalae</taxon>
        <taxon>rosids</taxon>
        <taxon>malvids</taxon>
        <taxon>Malvales</taxon>
        <taxon>Malvaceae</taxon>
        <taxon>Malvoideae</taxon>
        <taxon>Hibiscus</taxon>
    </lineage>
</organism>
<dbReference type="Pfam" id="PF00847">
    <property type="entry name" value="AP2"/>
    <property type="match status" value="1"/>
</dbReference>
<comment type="subcellular location">
    <subcellularLocation>
        <location evidence="1">Nucleus</location>
    </subcellularLocation>
</comment>
<evidence type="ECO:0000256" key="1">
    <source>
        <dbReference type="ARBA" id="ARBA00004123"/>
    </source>
</evidence>
<comment type="similarity">
    <text evidence="6">Belongs to the AP2/ERF transcription factor family. ERF subfamily.</text>
</comment>
<feature type="region of interest" description="Disordered" evidence="7">
    <location>
        <begin position="1"/>
        <end position="56"/>
    </location>
</feature>
<feature type="compositionally biased region" description="Polar residues" evidence="7">
    <location>
        <begin position="361"/>
        <end position="373"/>
    </location>
</feature>
<feature type="compositionally biased region" description="Low complexity" evidence="7">
    <location>
        <begin position="150"/>
        <end position="160"/>
    </location>
</feature>
<evidence type="ECO:0000256" key="5">
    <source>
        <dbReference type="ARBA" id="ARBA00023242"/>
    </source>
</evidence>
<dbReference type="PANTHER" id="PTHR31190:SF421">
    <property type="entry name" value="ETHYLENE-RESPONSIVE TRANSCRIPTION FACTOR ERF110"/>
    <property type="match status" value="1"/>
</dbReference>
<feature type="non-terminal residue" evidence="9">
    <location>
        <position position="1"/>
    </location>
</feature>
<keyword evidence="3" id="KW-0238">DNA-binding</keyword>
<dbReference type="PRINTS" id="PR00367">
    <property type="entry name" value="ETHRSPELEMNT"/>
</dbReference>
<dbReference type="PANTHER" id="PTHR31190">
    <property type="entry name" value="DNA-BINDING DOMAIN"/>
    <property type="match status" value="1"/>
</dbReference>
<dbReference type="SMART" id="SM00380">
    <property type="entry name" value="AP2"/>
    <property type="match status" value="1"/>
</dbReference>
<dbReference type="InterPro" id="IPR001471">
    <property type="entry name" value="AP2/ERF_dom"/>
</dbReference>
<evidence type="ECO:0000256" key="6">
    <source>
        <dbReference type="ARBA" id="ARBA00024343"/>
    </source>
</evidence>
<feature type="region of interest" description="Disordered" evidence="7">
    <location>
        <begin position="170"/>
        <end position="190"/>
    </location>
</feature>
<name>A0ABR2AK33_9ROSI</name>
<feature type="region of interest" description="Disordered" evidence="7">
    <location>
        <begin position="356"/>
        <end position="389"/>
    </location>
</feature>
<dbReference type="SUPFAM" id="SSF54171">
    <property type="entry name" value="DNA-binding domain"/>
    <property type="match status" value="1"/>
</dbReference>
<evidence type="ECO:0000256" key="3">
    <source>
        <dbReference type="ARBA" id="ARBA00023125"/>
    </source>
</evidence>
<keyword evidence="5" id="KW-0539">Nucleus</keyword>
<dbReference type="CDD" id="cd00018">
    <property type="entry name" value="AP2"/>
    <property type="match status" value="1"/>
</dbReference>
<dbReference type="Proteomes" id="UP001472677">
    <property type="component" value="Unassembled WGS sequence"/>
</dbReference>
<dbReference type="InterPro" id="IPR036955">
    <property type="entry name" value="AP2/ERF_dom_sf"/>
</dbReference>
<feature type="region of interest" description="Disordered" evidence="7">
    <location>
        <begin position="141"/>
        <end position="160"/>
    </location>
</feature>
<reference evidence="9 10" key="1">
    <citation type="journal article" date="2024" name="G3 (Bethesda)">
        <title>Genome assembly of Hibiscus sabdariffa L. provides insights into metabolisms of medicinal natural products.</title>
        <authorList>
            <person name="Kim T."/>
        </authorList>
    </citation>
    <scope>NUCLEOTIDE SEQUENCE [LARGE SCALE GENOMIC DNA]</scope>
    <source>
        <strain evidence="9">TK-2024</strain>
        <tissue evidence="9">Old leaves</tissue>
    </source>
</reference>
<evidence type="ECO:0000259" key="8">
    <source>
        <dbReference type="PROSITE" id="PS51032"/>
    </source>
</evidence>
<keyword evidence="10" id="KW-1185">Reference proteome</keyword>
<evidence type="ECO:0000256" key="2">
    <source>
        <dbReference type="ARBA" id="ARBA00023015"/>
    </source>
</evidence>
<evidence type="ECO:0000313" key="10">
    <source>
        <dbReference type="Proteomes" id="UP001472677"/>
    </source>
</evidence>
<dbReference type="PROSITE" id="PS51032">
    <property type="entry name" value="AP2_ERF"/>
    <property type="match status" value="1"/>
</dbReference>
<keyword evidence="4" id="KW-0804">Transcription</keyword>
<keyword evidence="2" id="KW-0805">Transcription regulation</keyword>
<dbReference type="EMBL" id="JBBPBM010000633">
    <property type="protein sequence ID" value="KAK8493220.1"/>
    <property type="molecule type" value="Genomic_DNA"/>
</dbReference>
<evidence type="ECO:0000256" key="7">
    <source>
        <dbReference type="SAM" id="MobiDB-lite"/>
    </source>
</evidence>
<accession>A0ABR2AK33</accession>
<dbReference type="InterPro" id="IPR016177">
    <property type="entry name" value="DNA-bd_dom_sf"/>
</dbReference>
<protein>
    <recommendedName>
        <fullName evidence="8">AP2/ERF domain-containing protein</fullName>
    </recommendedName>
</protein>
<dbReference type="InterPro" id="IPR044808">
    <property type="entry name" value="ERF_plant"/>
</dbReference>
<feature type="domain" description="AP2/ERF" evidence="8">
    <location>
        <begin position="189"/>
        <end position="246"/>
    </location>
</feature>
<comment type="caution">
    <text evidence="9">The sequence shown here is derived from an EMBL/GenBank/DDBJ whole genome shotgun (WGS) entry which is preliminary data.</text>
</comment>
<evidence type="ECO:0000313" key="9">
    <source>
        <dbReference type="EMBL" id="KAK8493220.1"/>
    </source>
</evidence>
<proteinExistence type="inferred from homology"/>
<dbReference type="Gene3D" id="3.30.730.10">
    <property type="entry name" value="AP2/ERF domain"/>
    <property type="match status" value="1"/>
</dbReference>
<feature type="compositionally biased region" description="Basic and acidic residues" evidence="7">
    <location>
        <begin position="38"/>
        <end position="50"/>
    </location>
</feature>